<sequence>MMRLDTITLLLLAPVCLAAKPKDLDVQNFKTSADVCVHLSGEWDVDLPEENKAEIKKNMNESCGQAKELYLVLQKQYPHDRAIKQLLRKYQDLKDYEAWN</sequence>
<evidence type="ECO:0000256" key="1">
    <source>
        <dbReference type="SAM" id="SignalP"/>
    </source>
</evidence>
<organism evidence="2 3">
    <name type="scientific">Chromobacterium indicum</name>
    <dbReference type="NCBI Taxonomy" id="3110228"/>
    <lineage>
        <taxon>Bacteria</taxon>
        <taxon>Pseudomonadati</taxon>
        <taxon>Pseudomonadota</taxon>
        <taxon>Betaproteobacteria</taxon>
        <taxon>Neisseriales</taxon>
        <taxon>Chromobacteriaceae</taxon>
        <taxon>Chromobacterium</taxon>
    </lineage>
</organism>
<protein>
    <submittedName>
        <fullName evidence="2">Uncharacterized protein</fullName>
    </submittedName>
</protein>
<feature type="chain" id="PRO_5045610236" evidence="1">
    <location>
        <begin position="19"/>
        <end position="100"/>
    </location>
</feature>
<keyword evidence="1" id="KW-0732">Signal</keyword>
<reference evidence="2 3" key="1">
    <citation type="submission" date="2023-12" db="EMBL/GenBank/DDBJ databases">
        <title>Chromobacterium sp. strain TRC.1.1.SA producing antimicrobial pigment.</title>
        <authorList>
            <person name="Verma N."/>
            <person name="Choksket S."/>
            <person name="Pinnaka A.K."/>
            <person name="Korpole S."/>
        </authorList>
    </citation>
    <scope>NUCLEOTIDE SEQUENCE [LARGE SCALE GENOMIC DNA]</scope>
    <source>
        <strain evidence="2 3">TRC1.1.SA</strain>
    </source>
</reference>
<comment type="caution">
    <text evidence="2">The sequence shown here is derived from an EMBL/GenBank/DDBJ whole genome shotgun (WGS) entry which is preliminary data.</text>
</comment>
<dbReference type="RefSeq" id="WP_346790918.1">
    <property type="nucleotide sequence ID" value="NZ_JAYFSJ010000026.1"/>
</dbReference>
<keyword evidence="3" id="KW-1185">Reference proteome</keyword>
<feature type="signal peptide" evidence="1">
    <location>
        <begin position="1"/>
        <end position="18"/>
    </location>
</feature>
<name>A0ABV0CRH6_9NEIS</name>
<dbReference type="Proteomes" id="UP001405405">
    <property type="component" value="Unassembled WGS sequence"/>
</dbReference>
<accession>A0ABV0CRH6</accession>
<evidence type="ECO:0000313" key="2">
    <source>
        <dbReference type="EMBL" id="MEN7433726.1"/>
    </source>
</evidence>
<proteinExistence type="predicted"/>
<evidence type="ECO:0000313" key="3">
    <source>
        <dbReference type="Proteomes" id="UP001405405"/>
    </source>
</evidence>
<gene>
    <name evidence="2" type="ORF">VA599_23560</name>
</gene>
<dbReference type="EMBL" id="JAYFSJ010000026">
    <property type="protein sequence ID" value="MEN7433726.1"/>
    <property type="molecule type" value="Genomic_DNA"/>
</dbReference>